<dbReference type="OrthoDB" id="4564732at2"/>
<dbReference type="RefSeq" id="WP_091201367.1">
    <property type="nucleotide sequence ID" value="NZ_LT594324.1"/>
</dbReference>
<sequence>MTQLRGLVLPKFFIYYDSPVKLVETQDGGVAGWRMSADTGGWQPANDLIDKLLFVGGDEIHQISRDEFVWRTEQDRGRNLTGEEAVYALYETVRALEETIRQERRYPTPHEQALIAGIRRRTFVLFEEQLRQAGDPGADPTIATS</sequence>
<proteinExistence type="predicted"/>
<dbReference type="Proteomes" id="UP000198765">
    <property type="component" value="Chromosome I"/>
</dbReference>
<dbReference type="EMBL" id="LT594324">
    <property type="protein sequence ID" value="SBT54742.1"/>
    <property type="molecule type" value="Genomic_DNA"/>
</dbReference>
<dbReference type="PATRIC" id="fig|299146.4.peg.5850"/>
<accession>A0A1A9AF19</accession>
<organism evidence="1 2">
    <name type="scientific">Micromonospora narathiwatensis</name>
    <dbReference type="NCBI Taxonomy" id="299146"/>
    <lineage>
        <taxon>Bacteria</taxon>
        <taxon>Bacillati</taxon>
        <taxon>Actinomycetota</taxon>
        <taxon>Actinomycetes</taxon>
        <taxon>Micromonosporales</taxon>
        <taxon>Micromonosporaceae</taxon>
        <taxon>Micromonospora</taxon>
    </lineage>
</organism>
<reference evidence="1 2" key="1">
    <citation type="submission" date="2016-06" db="EMBL/GenBank/DDBJ databases">
        <authorList>
            <person name="Kjaerup R.B."/>
            <person name="Dalgaard T.S."/>
            <person name="Juul-Madsen H.R."/>
        </authorList>
    </citation>
    <scope>NUCLEOTIDE SEQUENCE [LARGE SCALE GENOMIC DNA]</scope>
    <source>
        <strain evidence="1 2">DSM 45248</strain>
    </source>
</reference>
<dbReference type="AlphaFoldDB" id="A0A1A9AF19"/>
<name>A0A1A9AF19_9ACTN</name>
<keyword evidence="2" id="KW-1185">Reference proteome</keyword>
<evidence type="ECO:0000313" key="1">
    <source>
        <dbReference type="EMBL" id="SBT54742.1"/>
    </source>
</evidence>
<gene>
    <name evidence="1" type="ORF">GA0070621_5670</name>
</gene>
<evidence type="ECO:0000313" key="2">
    <source>
        <dbReference type="Proteomes" id="UP000198765"/>
    </source>
</evidence>
<protein>
    <submittedName>
        <fullName evidence="1">Uncharacterized protein</fullName>
    </submittedName>
</protein>